<evidence type="ECO:0000313" key="3">
    <source>
        <dbReference type="Proteomes" id="UP000000311"/>
    </source>
</evidence>
<keyword evidence="3" id="KW-1185">Reference proteome</keyword>
<dbReference type="EMBL" id="GL438632">
    <property type="protein sequence ID" value="EFN68688.1"/>
    <property type="molecule type" value="Genomic_DNA"/>
</dbReference>
<accession>E2AD04</accession>
<dbReference type="AlphaFoldDB" id="E2AD04"/>
<proteinExistence type="predicted"/>
<dbReference type="Proteomes" id="UP000000311">
    <property type="component" value="Unassembled WGS sequence"/>
</dbReference>
<reference evidence="2 3" key="1">
    <citation type="journal article" date="2010" name="Science">
        <title>Genomic comparison of the ants Camponotus floridanus and Harpegnathos saltator.</title>
        <authorList>
            <person name="Bonasio R."/>
            <person name="Zhang G."/>
            <person name="Ye C."/>
            <person name="Mutti N.S."/>
            <person name="Fang X."/>
            <person name="Qin N."/>
            <person name="Donahue G."/>
            <person name="Yang P."/>
            <person name="Li Q."/>
            <person name="Li C."/>
            <person name="Zhang P."/>
            <person name="Huang Z."/>
            <person name="Berger S.L."/>
            <person name="Reinberg D."/>
            <person name="Wang J."/>
            <person name="Liebig J."/>
        </authorList>
    </citation>
    <scope>NUCLEOTIDE SEQUENCE [LARGE SCALE GENOMIC DNA]</scope>
    <source>
        <strain evidence="3">C129</strain>
    </source>
</reference>
<evidence type="ECO:0000313" key="2">
    <source>
        <dbReference type="EMBL" id="EFN68688.1"/>
    </source>
</evidence>
<feature type="region of interest" description="Disordered" evidence="1">
    <location>
        <begin position="1"/>
        <end position="21"/>
    </location>
</feature>
<protein>
    <submittedName>
        <fullName evidence="2">Uncharacterized protein</fullName>
    </submittedName>
</protein>
<sequence length="68" mass="7546">MESDFRRDAADEKADEESGRCREKARLGLTSSYASSAAGSECQRRVAAFAQPLNAFTRENLDAFLQSR</sequence>
<gene>
    <name evidence="2" type="ORF">EAG_02228</name>
</gene>
<evidence type="ECO:0000256" key="1">
    <source>
        <dbReference type="SAM" id="MobiDB-lite"/>
    </source>
</evidence>
<dbReference type="InParanoid" id="E2AD04"/>
<organism evidence="3">
    <name type="scientific">Camponotus floridanus</name>
    <name type="common">Florida carpenter ant</name>
    <dbReference type="NCBI Taxonomy" id="104421"/>
    <lineage>
        <taxon>Eukaryota</taxon>
        <taxon>Metazoa</taxon>
        <taxon>Ecdysozoa</taxon>
        <taxon>Arthropoda</taxon>
        <taxon>Hexapoda</taxon>
        <taxon>Insecta</taxon>
        <taxon>Pterygota</taxon>
        <taxon>Neoptera</taxon>
        <taxon>Endopterygota</taxon>
        <taxon>Hymenoptera</taxon>
        <taxon>Apocrita</taxon>
        <taxon>Aculeata</taxon>
        <taxon>Formicoidea</taxon>
        <taxon>Formicidae</taxon>
        <taxon>Formicinae</taxon>
        <taxon>Camponotus</taxon>
    </lineage>
</organism>
<name>E2AD04_CAMFO</name>